<protein>
    <submittedName>
        <fullName evidence="1">Uncharacterized protein</fullName>
    </submittedName>
</protein>
<organism evidence="1 2">
    <name type="scientific">Entomophthora muscae</name>
    <dbReference type="NCBI Taxonomy" id="34485"/>
    <lineage>
        <taxon>Eukaryota</taxon>
        <taxon>Fungi</taxon>
        <taxon>Fungi incertae sedis</taxon>
        <taxon>Zoopagomycota</taxon>
        <taxon>Entomophthoromycotina</taxon>
        <taxon>Entomophthoromycetes</taxon>
        <taxon>Entomophthorales</taxon>
        <taxon>Entomophthoraceae</taxon>
        <taxon>Entomophthora</taxon>
    </lineage>
</organism>
<reference evidence="1" key="1">
    <citation type="submission" date="2022-04" db="EMBL/GenBank/DDBJ databases">
        <title>Genome of the entomopathogenic fungus Entomophthora muscae.</title>
        <authorList>
            <person name="Elya C."/>
            <person name="Lovett B.R."/>
            <person name="Lee E."/>
            <person name="Macias A.M."/>
            <person name="Hajek A.E."/>
            <person name="De Bivort B.L."/>
            <person name="Kasson M.T."/>
            <person name="De Fine Licht H.H."/>
            <person name="Stajich J.E."/>
        </authorList>
    </citation>
    <scope>NUCLEOTIDE SEQUENCE</scope>
    <source>
        <strain evidence="1">Berkeley</strain>
    </source>
</reference>
<sequence length="92" mass="10523">MVGYPLPSTHTTIKTFVTWYGFISLLIKPTSLTPTGLMFSLLLCLLDEVPSHARMSHLRRAFLVLEKTLVKATHRLAEHRSHRLVVHTYQVP</sequence>
<gene>
    <name evidence="1" type="ORF">DSO57_1008146</name>
</gene>
<keyword evidence="2" id="KW-1185">Reference proteome</keyword>
<name>A0ACC2SK29_9FUNG</name>
<evidence type="ECO:0000313" key="1">
    <source>
        <dbReference type="EMBL" id="KAJ9062695.1"/>
    </source>
</evidence>
<evidence type="ECO:0000313" key="2">
    <source>
        <dbReference type="Proteomes" id="UP001165960"/>
    </source>
</evidence>
<accession>A0ACC2SK29</accession>
<dbReference type="EMBL" id="QTSX02004995">
    <property type="protein sequence ID" value="KAJ9062695.1"/>
    <property type="molecule type" value="Genomic_DNA"/>
</dbReference>
<comment type="caution">
    <text evidence="1">The sequence shown here is derived from an EMBL/GenBank/DDBJ whole genome shotgun (WGS) entry which is preliminary data.</text>
</comment>
<dbReference type="Proteomes" id="UP001165960">
    <property type="component" value="Unassembled WGS sequence"/>
</dbReference>
<proteinExistence type="predicted"/>